<reference evidence="2 3" key="2">
    <citation type="journal article" date="2013" name="Plant Cell Physiol.">
        <title>Rice Annotation Project Database (RAP-DB): an integrative and interactive database for rice genomics.</title>
        <authorList>
            <person name="Sakai H."/>
            <person name="Lee S.S."/>
            <person name="Tanaka T."/>
            <person name="Numa H."/>
            <person name="Kim J."/>
            <person name="Kawahara Y."/>
            <person name="Wakimoto H."/>
            <person name="Yang C.C."/>
            <person name="Iwamoto M."/>
            <person name="Abe T."/>
            <person name="Yamada Y."/>
            <person name="Muto A."/>
            <person name="Inokuchi H."/>
            <person name="Ikemura T."/>
            <person name="Matsumoto T."/>
            <person name="Sasaki T."/>
            <person name="Itoh T."/>
        </authorList>
    </citation>
    <scope>NUCLEOTIDE SEQUENCE [LARGE SCALE GENOMIC DNA]</scope>
    <source>
        <strain evidence="3">cv. Nipponbare</strain>
    </source>
</reference>
<organism evidence="2 3">
    <name type="scientific">Oryza sativa subsp. japonica</name>
    <name type="common">Rice</name>
    <dbReference type="NCBI Taxonomy" id="39947"/>
    <lineage>
        <taxon>Eukaryota</taxon>
        <taxon>Viridiplantae</taxon>
        <taxon>Streptophyta</taxon>
        <taxon>Embryophyta</taxon>
        <taxon>Tracheophyta</taxon>
        <taxon>Spermatophyta</taxon>
        <taxon>Magnoliopsida</taxon>
        <taxon>Liliopsida</taxon>
        <taxon>Poales</taxon>
        <taxon>Poaceae</taxon>
        <taxon>BOP clade</taxon>
        <taxon>Oryzoideae</taxon>
        <taxon>Oryzeae</taxon>
        <taxon>Oryzinae</taxon>
        <taxon>Oryza</taxon>
        <taxon>Oryza sativa</taxon>
    </lineage>
</organism>
<evidence type="ECO:0000313" key="2">
    <source>
        <dbReference type="EMBL" id="BAT09470.1"/>
    </source>
</evidence>
<feature type="region of interest" description="Disordered" evidence="1">
    <location>
        <begin position="51"/>
        <end position="76"/>
    </location>
</feature>
<dbReference type="PaxDb" id="39947-A0A0P0XRS1"/>
<evidence type="ECO:0000313" key="3">
    <source>
        <dbReference type="Proteomes" id="UP000059680"/>
    </source>
</evidence>
<dbReference type="AlphaFoldDB" id="A0A0P0XRS1"/>
<proteinExistence type="predicted"/>
<keyword evidence="3" id="KW-1185">Reference proteome</keyword>
<feature type="compositionally biased region" description="Pro residues" evidence="1">
    <location>
        <begin position="1"/>
        <end position="11"/>
    </location>
</feature>
<dbReference type="Gramene" id="Os09t0567201-00">
    <property type="protein sequence ID" value="Os09t0567201-00"/>
    <property type="gene ID" value="Os09g0567201"/>
</dbReference>
<evidence type="ECO:0000256" key="1">
    <source>
        <dbReference type="SAM" id="MobiDB-lite"/>
    </source>
</evidence>
<reference evidence="3" key="1">
    <citation type="journal article" date="2005" name="Nature">
        <title>The map-based sequence of the rice genome.</title>
        <authorList>
            <consortium name="International rice genome sequencing project (IRGSP)"/>
            <person name="Matsumoto T."/>
            <person name="Wu J."/>
            <person name="Kanamori H."/>
            <person name="Katayose Y."/>
            <person name="Fujisawa M."/>
            <person name="Namiki N."/>
            <person name="Mizuno H."/>
            <person name="Yamamoto K."/>
            <person name="Antonio B.A."/>
            <person name="Baba T."/>
            <person name="Sakata K."/>
            <person name="Nagamura Y."/>
            <person name="Aoki H."/>
            <person name="Arikawa K."/>
            <person name="Arita K."/>
            <person name="Bito T."/>
            <person name="Chiden Y."/>
            <person name="Fujitsuka N."/>
            <person name="Fukunaka R."/>
            <person name="Hamada M."/>
            <person name="Harada C."/>
            <person name="Hayashi A."/>
            <person name="Hijishita S."/>
            <person name="Honda M."/>
            <person name="Hosokawa S."/>
            <person name="Ichikawa Y."/>
            <person name="Idonuma A."/>
            <person name="Iijima M."/>
            <person name="Ikeda M."/>
            <person name="Ikeno M."/>
            <person name="Ito K."/>
            <person name="Ito S."/>
            <person name="Ito T."/>
            <person name="Ito Y."/>
            <person name="Ito Y."/>
            <person name="Iwabuchi A."/>
            <person name="Kamiya K."/>
            <person name="Karasawa W."/>
            <person name="Kurita K."/>
            <person name="Katagiri S."/>
            <person name="Kikuta A."/>
            <person name="Kobayashi H."/>
            <person name="Kobayashi N."/>
            <person name="Machita K."/>
            <person name="Maehara T."/>
            <person name="Masukawa M."/>
            <person name="Mizubayashi T."/>
            <person name="Mukai Y."/>
            <person name="Nagasaki H."/>
            <person name="Nagata Y."/>
            <person name="Naito S."/>
            <person name="Nakashima M."/>
            <person name="Nakama Y."/>
            <person name="Nakamichi Y."/>
            <person name="Nakamura M."/>
            <person name="Meguro A."/>
            <person name="Negishi M."/>
            <person name="Ohta I."/>
            <person name="Ohta T."/>
            <person name="Okamoto M."/>
            <person name="Ono N."/>
            <person name="Saji S."/>
            <person name="Sakaguchi M."/>
            <person name="Sakai K."/>
            <person name="Shibata M."/>
            <person name="Shimokawa T."/>
            <person name="Song J."/>
            <person name="Takazaki Y."/>
            <person name="Terasawa K."/>
            <person name="Tsugane M."/>
            <person name="Tsuji K."/>
            <person name="Ueda S."/>
            <person name="Waki K."/>
            <person name="Yamagata H."/>
            <person name="Yamamoto M."/>
            <person name="Yamamoto S."/>
            <person name="Yamane H."/>
            <person name="Yoshiki S."/>
            <person name="Yoshihara R."/>
            <person name="Yukawa K."/>
            <person name="Zhong H."/>
            <person name="Yano M."/>
            <person name="Yuan Q."/>
            <person name="Ouyang S."/>
            <person name="Liu J."/>
            <person name="Jones K.M."/>
            <person name="Gansberger K."/>
            <person name="Moffat K."/>
            <person name="Hill J."/>
            <person name="Bera J."/>
            <person name="Fadrosh D."/>
            <person name="Jin S."/>
            <person name="Johri S."/>
            <person name="Kim M."/>
            <person name="Overton L."/>
            <person name="Reardon M."/>
            <person name="Tsitrin T."/>
            <person name="Vuong H."/>
            <person name="Weaver B."/>
            <person name="Ciecko A."/>
            <person name="Tallon L."/>
            <person name="Jackson J."/>
            <person name="Pai G."/>
            <person name="Aken S.V."/>
            <person name="Utterback T."/>
            <person name="Reidmuller S."/>
            <person name="Feldblyum T."/>
            <person name="Hsiao J."/>
            <person name="Zismann V."/>
            <person name="Iobst S."/>
            <person name="de Vazeille A.R."/>
            <person name="Buell C.R."/>
            <person name="Ying K."/>
            <person name="Li Y."/>
            <person name="Lu T."/>
            <person name="Huang Y."/>
            <person name="Zhao Q."/>
            <person name="Feng Q."/>
            <person name="Zhang L."/>
            <person name="Zhu J."/>
            <person name="Weng Q."/>
            <person name="Mu J."/>
            <person name="Lu Y."/>
            <person name="Fan D."/>
            <person name="Liu Y."/>
            <person name="Guan J."/>
            <person name="Zhang Y."/>
            <person name="Yu S."/>
            <person name="Liu X."/>
            <person name="Zhang Y."/>
            <person name="Hong G."/>
            <person name="Han B."/>
            <person name="Choisne N."/>
            <person name="Demange N."/>
            <person name="Orjeda G."/>
            <person name="Samain S."/>
            <person name="Cattolico L."/>
            <person name="Pelletier E."/>
            <person name="Couloux A."/>
            <person name="Segurens B."/>
            <person name="Wincker P."/>
            <person name="D'Hont A."/>
            <person name="Scarpelli C."/>
            <person name="Weissenbach J."/>
            <person name="Salanoubat M."/>
            <person name="Quetier F."/>
            <person name="Yu Y."/>
            <person name="Kim H.R."/>
            <person name="Rambo T."/>
            <person name="Currie J."/>
            <person name="Collura K."/>
            <person name="Luo M."/>
            <person name="Yang T."/>
            <person name="Ammiraju J.S.S."/>
            <person name="Engler F."/>
            <person name="Soderlund C."/>
            <person name="Wing R.A."/>
            <person name="Palmer L.E."/>
            <person name="de la Bastide M."/>
            <person name="Spiegel L."/>
            <person name="Nascimento L."/>
            <person name="Zutavern T."/>
            <person name="O'Shaughnessy A."/>
            <person name="Dike S."/>
            <person name="Dedhia N."/>
            <person name="Preston R."/>
            <person name="Balija V."/>
            <person name="McCombie W.R."/>
            <person name="Chow T."/>
            <person name="Chen H."/>
            <person name="Chung M."/>
            <person name="Chen C."/>
            <person name="Shaw J."/>
            <person name="Wu H."/>
            <person name="Hsiao K."/>
            <person name="Chao Y."/>
            <person name="Chu M."/>
            <person name="Cheng C."/>
            <person name="Hour A."/>
            <person name="Lee P."/>
            <person name="Lin S."/>
            <person name="Lin Y."/>
            <person name="Liou J."/>
            <person name="Liu S."/>
            <person name="Hsing Y."/>
            <person name="Raghuvanshi S."/>
            <person name="Mohanty A."/>
            <person name="Bharti A.K."/>
            <person name="Gaur A."/>
            <person name="Gupta V."/>
            <person name="Kumar D."/>
            <person name="Ravi V."/>
            <person name="Vij S."/>
            <person name="Kapur A."/>
            <person name="Khurana P."/>
            <person name="Khurana P."/>
            <person name="Khurana J.P."/>
            <person name="Tyagi A.K."/>
            <person name="Gaikwad K."/>
            <person name="Singh A."/>
            <person name="Dalal V."/>
            <person name="Srivastava S."/>
            <person name="Dixit A."/>
            <person name="Pal A.K."/>
            <person name="Ghazi I.A."/>
            <person name="Yadav M."/>
            <person name="Pandit A."/>
            <person name="Bhargava A."/>
            <person name="Sureshbabu K."/>
            <person name="Batra K."/>
            <person name="Sharma T.R."/>
            <person name="Mohapatra T."/>
            <person name="Singh N.K."/>
            <person name="Messing J."/>
            <person name="Nelson A.B."/>
            <person name="Fuks G."/>
            <person name="Kavchok S."/>
            <person name="Keizer G."/>
            <person name="Linton E."/>
            <person name="Llaca V."/>
            <person name="Song R."/>
            <person name="Tanyolac B."/>
            <person name="Young S."/>
            <person name="Ho-Il K."/>
            <person name="Hahn J.H."/>
            <person name="Sangsakoo G."/>
            <person name="Vanavichit A."/>
            <person name="de Mattos Luiz.A.T."/>
            <person name="Zimmer P.D."/>
            <person name="Malone G."/>
            <person name="Dellagostin O."/>
            <person name="de Oliveira A.C."/>
            <person name="Bevan M."/>
            <person name="Bancroft I."/>
            <person name="Minx P."/>
            <person name="Cordum H."/>
            <person name="Wilson R."/>
            <person name="Cheng Z."/>
            <person name="Jin W."/>
            <person name="Jiang J."/>
            <person name="Leong S.A."/>
            <person name="Iwama H."/>
            <person name="Gojobori T."/>
            <person name="Itoh T."/>
            <person name="Niimura Y."/>
            <person name="Fujii Y."/>
            <person name="Habara T."/>
            <person name="Sakai H."/>
            <person name="Sato Y."/>
            <person name="Wilson G."/>
            <person name="Kumar K."/>
            <person name="McCouch S."/>
            <person name="Juretic N."/>
            <person name="Hoen D."/>
            <person name="Wright S."/>
            <person name="Bruskiewich R."/>
            <person name="Bureau T."/>
            <person name="Miyao A."/>
            <person name="Hirochika H."/>
            <person name="Nishikawa T."/>
            <person name="Kadowaki K."/>
            <person name="Sugiura M."/>
            <person name="Burr B."/>
            <person name="Sasaki T."/>
        </authorList>
    </citation>
    <scope>NUCLEOTIDE SEQUENCE [LARGE SCALE GENOMIC DNA]</scope>
    <source>
        <strain evidence="3">cv. Nipponbare</strain>
    </source>
</reference>
<dbReference type="EMBL" id="AP014965">
    <property type="protein sequence ID" value="BAT09470.1"/>
    <property type="molecule type" value="Genomic_DNA"/>
</dbReference>
<accession>A0A0P0XRS1</accession>
<dbReference type="InParanoid" id="A0A0P0XRS1"/>
<dbReference type="Proteomes" id="UP000059680">
    <property type="component" value="Chromosome 9"/>
</dbReference>
<name>A0A0P0XRS1_ORYSJ</name>
<feature type="compositionally biased region" description="Low complexity" evidence="1">
    <location>
        <begin position="133"/>
        <end position="144"/>
    </location>
</feature>
<gene>
    <name evidence="2" type="ordered locus">Os09g0567201</name>
    <name evidence="2" type="ORF">OSNPB_090567201</name>
</gene>
<protein>
    <submittedName>
        <fullName evidence="2">Os09g0567201 protein</fullName>
    </submittedName>
</protein>
<reference evidence="2 3" key="3">
    <citation type="journal article" date="2013" name="Rice">
        <title>Improvement of the Oryza sativa Nipponbare reference genome using next generation sequence and optical map data.</title>
        <authorList>
            <person name="Kawahara Y."/>
            <person name="de la Bastide M."/>
            <person name="Hamilton J.P."/>
            <person name="Kanamori H."/>
            <person name="McCombie W.R."/>
            <person name="Ouyang S."/>
            <person name="Schwartz D.C."/>
            <person name="Tanaka T."/>
            <person name="Wu J."/>
            <person name="Zhou S."/>
            <person name="Childs K.L."/>
            <person name="Davidson R.M."/>
            <person name="Lin H."/>
            <person name="Quesada-Ocampo L."/>
            <person name="Vaillancourt B."/>
            <person name="Sakai H."/>
            <person name="Lee S.S."/>
            <person name="Kim J."/>
            <person name="Numa H."/>
            <person name="Itoh T."/>
            <person name="Buell C.R."/>
            <person name="Matsumoto T."/>
        </authorList>
    </citation>
    <scope>NUCLEOTIDE SEQUENCE [LARGE SCALE GENOMIC DNA]</scope>
    <source>
        <strain evidence="3">cv. Nipponbare</strain>
    </source>
</reference>
<feature type="region of interest" description="Disordered" evidence="1">
    <location>
        <begin position="1"/>
        <end position="28"/>
    </location>
</feature>
<sequence>MNCAPPPPPPANHQSCTSHITSTTAPSPSTAVLFPRKFHFTRRASTTFFPSMLTATSPSRVPHSSPRHTTATSCSAPSARNLHRVLCATAAAAIAAGEAGAARSCSRRLSNARRGAAAKRRASSRAASPPPRRTASSPSATTAR</sequence>
<feature type="region of interest" description="Disordered" evidence="1">
    <location>
        <begin position="98"/>
        <end position="144"/>
    </location>
</feature>
<feature type="compositionally biased region" description="Low complexity" evidence="1">
    <location>
        <begin position="57"/>
        <end position="68"/>
    </location>
</feature>